<evidence type="ECO:0000259" key="3">
    <source>
        <dbReference type="Pfam" id="PF22725"/>
    </source>
</evidence>
<protein>
    <submittedName>
        <fullName evidence="4">Uncharacterized protein</fullName>
    </submittedName>
</protein>
<evidence type="ECO:0000313" key="4">
    <source>
        <dbReference type="EMBL" id="KJK42696.1"/>
    </source>
</evidence>
<dbReference type="Pfam" id="PF22725">
    <property type="entry name" value="GFO_IDH_MocA_C3"/>
    <property type="match status" value="1"/>
</dbReference>
<dbReference type="Gene3D" id="3.30.360.10">
    <property type="entry name" value="Dihydrodipicolinate Reductase, domain 2"/>
    <property type="match status" value="1"/>
</dbReference>
<dbReference type="GO" id="GO:0016491">
    <property type="term" value="F:oxidoreductase activity"/>
    <property type="evidence" value="ECO:0007669"/>
    <property type="project" value="UniProtKB-KW"/>
</dbReference>
<keyword evidence="5" id="KW-1185">Reference proteome</keyword>
<sequence>MRFGLIGTGFWASFTHAPALASTPGCTLAAVWGRNPDAAAGLAAEHGAAAFTDFDAFLAAVDAVAFAVSPRVQPSLAIRAAQAGKHLLLEKPIALTPADADAVVTAVEDAGVASVVFHTWRFNSDIRAWLSEDAGWAGGAALWLATALLPGSRFNTPWRQEKGALWDVGPHLVDMLSACLGPVTSVVAVPGGGEMSHLVLRHATGASSTATMTLSAPKPAAGPDLVLWGPSGRSAMPVGSVDPAQSLRVAAAELVALAACGHRTHPCDARSARDVVEILAEAEKQLSGGDTR</sequence>
<dbReference type="RefSeq" id="WP_045316227.1">
    <property type="nucleotide sequence ID" value="NZ_JYJG01000332.1"/>
</dbReference>
<dbReference type="InterPro" id="IPR000683">
    <property type="entry name" value="Gfo/Idh/MocA-like_OxRdtase_N"/>
</dbReference>
<dbReference type="Pfam" id="PF01408">
    <property type="entry name" value="GFO_IDH_MocA"/>
    <property type="match status" value="1"/>
</dbReference>
<evidence type="ECO:0000259" key="2">
    <source>
        <dbReference type="Pfam" id="PF01408"/>
    </source>
</evidence>
<dbReference type="EMBL" id="JYJG01000332">
    <property type="protein sequence ID" value="KJK42696.1"/>
    <property type="molecule type" value="Genomic_DNA"/>
</dbReference>
<organism evidence="4 5">
    <name type="scientific">Lentzea aerocolonigenes</name>
    <name type="common">Lechevalieria aerocolonigenes</name>
    <name type="synonym">Saccharothrix aerocolonigenes</name>
    <dbReference type="NCBI Taxonomy" id="68170"/>
    <lineage>
        <taxon>Bacteria</taxon>
        <taxon>Bacillati</taxon>
        <taxon>Actinomycetota</taxon>
        <taxon>Actinomycetes</taxon>
        <taxon>Pseudonocardiales</taxon>
        <taxon>Pseudonocardiaceae</taxon>
        <taxon>Lentzea</taxon>
    </lineage>
</organism>
<dbReference type="InterPro" id="IPR050463">
    <property type="entry name" value="Gfo/Idh/MocA_oxidrdct_glycsds"/>
</dbReference>
<dbReference type="InterPro" id="IPR055170">
    <property type="entry name" value="GFO_IDH_MocA-like_dom"/>
</dbReference>
<gene>
    <name evidence="4" type="ORF">UK23_35995</name>
</gene>
<dbReference type="Gene3D" id="3.40.50.720">
    <property type="entry name" value="NAD(P)-binding Rossmann-like Domain"/>
    <property type="match status" value="1"/>
</dbReference>
<comment type="caution">
    <text evidence="4">The sequence shown here is derived from an EMBL/GenBank/DDBJ whole genome shotgun (WGS) entry which is preliminary data.</text>
</comment>
<dbReference type="Proteomes" id="UP000033393">
    <property type="component" value="Unassembled WGS sequence"/>
</dbReference>
<reference evidence="4 5" key="1">
    <citation type="submission" date="2015-02" db="EMBL/GenBank/DDBJ databases">
        <authorList>
            <person name="Ju K.-S."/>
            <person name="Doroghazi J.R."/>
            <person name="Metcalf W."/>
        </authorList>
    </citation>
    <scope>NUCLEOTIDE SEQUENCE [LARGE SCALE GENOMIC DNA]</scope>
    <source>
        <strain evidence="4 5">NRRL B-16140</strain>
    </source>
</reference>
<proteinExistence type="predicted"/>
<dbReference type="OrthoDB" id="3815872at2"/>
<accession>A0A0F0GJH1</accession>
<evidence type="ECO:0000313" key="5">
    <source>
        <dbReference type="Proteomes" id="UP000033393"/>
    </source>
</evidence>
<feature type="domain" description="GFO/IDH/MocA-like oxidoreductase" evidence="3">
    <location>
        <begin position="155"/>
        <end position="229"/>
    </location>
</feature>
<dbReference type="PANTHER" id="PTHR43818">
    <property type="entry name" value="BCDNA.GH03377"/>
    <property type="match status" value="1"/>
</dbReference>
<name>A0A0F0GJH1_LENAE</name>
<dbReference type="GO" id="GO:0000166">
    <property type="term" value="F:nucleotide binding"/>
    <property type="evidence" value="ECO:0007669"/>
    <property type="project" value="InterPro"/>
</dbReference>
<keyword evidence="1" id="KW-0560">Oxidoreductase</keyword>
<feature type="domain" description="Gfo/Idh/MocA-like oxidoreductase N-terminal" evidence="2">
    <location>
        <begin position="1"/>
        <end position="116"/>
    </location>
</feature>
<dbReference type="AlphaFoldDB" id="A0A0F0GJH1"/>
<dbReference type="InterPro" id="IPR036291">
    <property type="entry name" value="NAD(P)-bd_dom_sf"/>
</dbReference>
<dbReference type="PANTHER" id="PTHR43818:SF11">
    <property type="entry name" value="BCDNA.GH03377"/>
    <property type="match status" value="1"/>
</dbReference>
<dbReference type="SUPFAM" id="SSF51735">
    <property type="entry name" value="NAD(P)-binding Rossmann-fold domains"/>
    <property type="match status" value="1"/>
</dbReference>
<dbReference type="SUPFAM" id="SSF55347">
    <property type="entry name" value="Glyceraldehyde-3-phosphate dehydrogenase-like, C-terminal domain"/>
    <property type="match status" value="1"/>
</dbReference>
<dbReference type="PATRIC" id="fig|68170.10.peg.9349"/>
<evidence type="ECO:0000256" key="1">
    <source>
        <dbReference type="ARBA" id="ARBA00023002"/>
    </source>
</evidence>